<feature type="transmembrane region" description="Helical" evidence="2">
    <location>
        <begin position="50"/>
        <end position="73"/>
    </location>
</feature>
<evidence type="ECO:0000313" key="5">
    <source>
        <dbReference type="Proteomes" id="UP000013776"/>
    </source>
</evidence>
<keyword evidence="2" id="KW-0812">Transmembrane</keyword>
<feature type="transmembrane region" description="Helical" evidence="2">
    <location>
        <begin position="141"/>
        <end position="159"/>
    </location>
</feature>
<dbReference type="Gene3D" id="3.40.50.1820">
    <property type="entry name" value="alpha/beta hydrolase"/>
    <property type="match status" value="1"/>
</dbReference>
<dbReference type="InterPro" id="IPR029058">
    <property type="entry name" value="AB_hydrolase_fold"/>
</dbReference>
<evidence type="ECO:0000256" key="2">
    <source>
        <dbReference type="SAM" id="Phobius"/>
    </source>
</evidence>
<comment type="caution">
    <text evidence="4">The sequence shown here is derived from an EMBL/GenBank/DDBJ whole genome shotgun (WGS) entry which is preliminary data.</text>
</comment>
<feature type="domain" description="AB hydrolase-1" evidence="3">
    <location>
        <begin position="267"/>
        <end position="485"/>
    </location>
</feature>
<dbReference type="Proteomes" id="UP000013776">
    <property type="component" value="Unassembled WGS sequence"/>
</dbReference>
<dbReference type="STRING" id="1097556.R4XKD6"/>
<feature type="transmembrane region" description="Helical" evidence="2">
    <location>
        <begin position="113"/>
        <end position="135"/>
    </location>
</feature>
<dbReference type="OrthoDB" id="164921at2759"/>
<dbReference type="SUPFAM" id="SSF53474">
    <property type="entry name" value="alpha/beta-Hydrolases"/>
    <property type="match status" value="1"/>
</dbReference>
<keyword evidence="2" id="KW-1133">Transmembrane helix</keyword>
<feature type="region of interest" description="Disordered" evidence="1">
    <location>
        <begin position="1"/>
        <end position="23"/>
    </location>
</feature>
<dbReference type="Pfam" id="PF10329">
    <property type="entry name" value="DUF2417"/>
    <property type="match status" value="1"/>
</dbReference>
<proteinExistence type="predicted"/>
<accession>R4XKD6</accession>
<feature type="transmembrane region" description="Helical" evidence="2">
    <location>
        <begin position="191"/>
        <end position="214"/>
    </location>
</feature>
<dbReference type="eggNOG" id="ENOG502QQW9">
    <property type="taxonomic scope" value="Eukaryota"/>
</dbReference>
<feature type="transmembrane region" description="Helical" evidence="2">
    <location>
        <begin position="85"/>
        <end position="106"/>
    </location>
</feature>
<sequence length="504" mass="56122">MARSLDEQDSAVRPSTDSTSNERTRLISTDDDAVSITPYNLLIVRNLRRLTLLFLTISFLWWVVNVITVFVTFSNKVHSRGSGFTQLSFATISVFLLLFNLMFFATPSQAQRIVALSISVFLLVDFVIIMAVGKLRTDEGWIGIASVLWAALMGAWTIMTDRVVEYGKEEEEERLLGHIQTRRTLTEWSKVLVNLIAFIILAIVVFLTWMTLILRAHDATLPAPGAKYWVNGASYQVHVACIGNESSLPTVLLEGGENTVEYGMVPWAKEAQLQYKLGRVCYWDRPGYGWSDNAPSPVTAGAVADALSEALIEAEIDGPFVLASHGIGGIYSRVFASRHPSEVKGLLLVDTLHEDLLGRVGNAKNAFFLVLRGFVSPLGIDRLVLWIFGGRSREDRTYGRSAYRGGRWTKARLQESLAVALTRNEMLAARAILPKDVPVTVLAAGKDVKRSKVWEEKQIDLSHITDEGKLIIVDHVNHEDILTRPEGKELLRKELSDLVKGTKE</sequence>
<reference evidence="4 5" key="1">
    <citation type="journal article" date="2013" name="MBio">
        <title>Genome sequencing of the plant pathogen Taphrina deformans, the causal agent of peach leaf curl.</title>
        <authorList>
            <person name="Cisse O.H."/>
            <person name="Almeida J.M.G.C.F."/>
            <person name="Fonseca A."/>
            <person name="Kumar A.A."/>
            <person name="Salojaervi J."/>
            <person name="Overmyer K."/>
            <person name="Hauser P.M."/>
            <person name="Pagni M."/>
        </authorList>
    </citation>
    <scope>NUCLEOTIDE SEQUENCE [LARGE SCALE GENOMIC DNA]</scope>
    <source>
        <strain evidence="5">PYCC 5710 / ATCC 11124 / CBS 356.35 / IMI 108563 / JCM 9778 / NBRC 8474</strain>
    </source>
</reference>
<keyword evidence="5" id="KW-1185">Reference proteome</keyword>
<dbReference type="InterPro" id="IPR000073">
    <property type="entry name" value="AB_hydrolase_1"/>
</dbReference>
<protein>
    <recommendedName>
        <fullName evidence="3">AB hydrolase-1 domain-containing protein</fullName>
    </recommendedName>
</protein>
<evidence type="ECO:0000256" key="1">
    <source>
        <dbReference type="SAM" id="MobiDB-lite"/>
    </source>
</evidence>
<name>R4XKD6_TAPDE</name>
<evidence type="ECO:0000313" key="4">
    <source>
        <dbReference type="EMBL" id="CCG83784.1"/>
    </source>
</evidence>
<evidence type="ECO:0000259" key="3">
    <source>
        <dbReference type="Pfam" id="PF12697"/>
    </source>
</evidence>
<dbReference type="InterPro" id="IPR019431">
    <property type="entry name" value="DUF2417"/>
</dbReference>
<dbReference type="EMBL" id="CAHR02000177">
    <property type="protein sequence ID" value="CCG83784.1"/>
    <property type="molecule type" value="Genomic_DNA"/>
</dbReference>
<keyword evidence="2" id="KW-0472">Membrane</keyword>
<dbReference type="Pfam" id="PF12697">
    <property type="entry name" value="Abhydrolase_6"/>
    <property type="match status" value="1"/>
</dbReference>
<dbReference type="VEuPathDB" id="FungiDB:TAPDE_004108"/>
<organism evidence="4 5">
    <name type="scientific">Taphrina deformans (strain PYCC 5710 / ATCC 11124 / CBS 356.35 / IMI 108563 / JCM 9778 / NBRC 8474)</name>
    <name type="common">Peach leaf curl fungus</name>
    <name type="synonym">Lalaria deformans</name>
    <dbReference type="NCBI Taxonomy" id="1097556"/>
    <lineage>
        <taxon>Eukaryota</taxon>
        <taxon>Fungi</taxon>
        <taxon>Dikarya</taxon>
        <taxon>Ascomycota</taxon>
        <taxon>Taphrinomycotina</taxon>
        <taxon>Taphrinomycetes</taxon>
        <taxon>Taphrinales</taxon>
        <taxon>Taphrinaceae</taxon>
        <taxon>Taphrina</taxon>
    </lineage>
</organism>
<gene>
    <name evidence="4" type="ORF">TAPDE_004108</name>
</gene>
<dbReference type="AlphaFoldDB" id="R4XKD6"/>